<reference evidence="2" key="1">
    <citation type="submission" date="2020-09" db="EMBL/GenBank/DDBJ databases">
        <title>Taishania pollutisoli gen. nov., sp. nov., Isolated from Tetrabromobisphenol A-Contaminated Soil.</title>
        <authorList>
            <person name="Chen Q."/>
        </authorList>
    </citation>
    <scope>NUCLEOTIDE SEQUENCE</scope>
    <source>
        <strain evidence="2">CZZ-1</strain>
    </source>
</reference>
<accession>A0A8J6P5V5</accession>
<organism evidence="2 3">
    <name type="scientific">Taishania pollutisoli</name>
    <dbReference type="NCBI Taxonomy" id="2766479"/>
    <lineage>
        <taxon>Bacteria</taxon>
        <taxon>Pseudomonadati</taxon>
        <taxon>Bacteroidota</taxon>
        <taxon>Flavobacteriia</taxon>
        <taxon>Flavobacteriales</taxon>
        <taxon>Crocinitomicaceae</taxon>
        <taxon>Taishania</taxon>
    </lineage>
</organism>
<proteinExistence type="predicted"/>
<evidence type="ECO:0000256" key="1">
    <source>
        <dbReference type="SAM" id="SignalP"/>
    </source>
</evidence>
<dbReference type="AlphaFoldDB" id="A0A8J6P5V5"/>
<comment type="caution">
    <text evidence="2">The sequence shown here is derived from an EMBL/GenBank/DDBJ whole genome shotgun (WGS) entry which is preliminary data.</text>
</comment>
<keyword evidence="1" id="KW-0732">Signal</keyword>
<evidence type="ECO:0000313" key="2">
    <source>
        <dbReference type="EMBL" id="MBC9812422.1"/>
    </source>
</evidence>
<dbReference type="EMBL" id="JACVEL010000004">
    <property type="protein sequence ID" value="MBC9812422.1"/>
    <property type="molecule type" value="Genomic_DNA"/>
</dbReference>
<dbReference type="Gene3D" id="3.30.1150.10">
    <property type="match status" value="1"/>
</dbReference>
<name>A0A8J6P5V5_9FLAO</name>
<evidence type="ECO:0008006" key="4">
    <source>
        <dbReference type="Google" id="ProtNLM"/>
    </source>
</evidence>
<dbReference type="RefSeq" id="WP_216713995.1">
    <property type="nucleotide sequence ID" value="NZ_JACVEL010000004.1"/>
</dbReference>
<feature type="signal peptide" evidence="1">
    <location>
        <begin position="1"/>
        <end position="19"/>
    </location>
</feature>
<keyword evidence="3" id="KW-1185">Reference proteome</keyword>
<protein>
    <recommendedName>
        <fullName evidence="4">TonB C-terminal domain-containing protein</fullName>
    </recommendedName>
</protein>
<dbReference type="Proteomes" id="UP000652681">
    <property type="component" value="Unassembled WGS sequence"/>
</dbReference>
<feature type="chain" id="PRO_5035316816" description="TonB C-terminal domain-containing protein" evidence="1">
    <location>
        <begin position="20"/>
        <end position="146"/>
    </location>
</feature>
<sequence length="146" mass="17008">MLRFLMLSIGLIFFSPLFSQEEENLKSVYFPEYPAREDVSDFAEEEAEFPEGATEMIRYLSKNLKFTGDTLTLVSECILNKINIRFIVEQDGSVTGIQFKNYNSNCPEFYEEVTKILSSMPKWNPALSEGMKITTYFYLPIHIKWN</sequence>
<evidence type="ECO:0000313" key="3">
    <source>
        <dbReference type="Proteomes" id="UP000652681"/>
    </source>
</evidence>
<gene>
    <name evidence="2" type="ORF">H9Y05_08040</name>
</gene>